<feature type="transmembrane region" description="Helical" evidence="1">
    <location>
        <begin position="72"/>
        <end position="91"/>
    </location>
</feature>
<proteinExistence type="predicted"/>
<evidence type="ECO:0000313" key="3">
    <source>
        <dbReference type="EMBL" id="OAY81943.1"/>
    </source>
</evidence>
<evidence type="ECO:0000313" key="4">
    <source>
        <dbReference type="Proteomes" id="UP000092600"/>
    </source>
</evidence>
<name>A0A199VY84_ANACO</name>
<accession>A0A199VY84</accession>
<gene>
    <name evidence="3" type="ORF">ACMD2_09713</name>
</gene>
<comment type="caution">
    <text evidence="3">The sequence shown here is derived from an EMBL/GenBank/DDBJ whole genome shotgun (WGS) entry which is preliminary data.</text>
</comment>
<dbReference type="AlphaFoldDB" id="A0A199VY84"/>
<dbReference type="PANTHER" id="PTHR35102:SF1">
    <property type="entry name" value="E3 UBIQUITIN-PROTEIN LIGASE"/>
    <property type="match status" value="1"/>
</dbReference>
<keyword evidence="1" id="KW-0472">Membrane</keyword>
<feature type="domain" description="DUF2062" evidence="2">
    <location>
        <begin position="14"/>
        <end position="157"/>
    </location>
</feature>
<feature type="transmembrane region" description="Helical" evidence="1">
    <location>
        <begin position="33"/>
        <end position="60"/>
    </location>
</feature>
<protein>
    <recommendedName>
        <fullName evidence="2">DUF2062 domain-containing protein</fullName>
    </recommendedName>
</protein>
<dbReference type="EMBL" id="LSRQ01000566">
    <property type="protein sequence ID" value="OAY81943.1"/>
    <property type="molecule type" value="Genomic_DNA"/>
</dbReference>
<dbReference type="Proteomes" id="UP000092600">
    <property type="component" value="Unassembled WGS sequence"/>
</dbReference>
<sequence>MPLWGFGIAPWFKRKVADPLLQILKRGAEPKQLAFSTALGLTLGLFPICGVTVFLCVMAIAVLRHRCHAPTVMLANFVATPVELSLVIPFLRLGEAISHGPHFPLTSDALRKVVFGEASREVLVAVFHALLGWTVAAPFVLGSLYLVLIPCFKFLVHKFRPNPSTRDEPLIRNAETTIKVRDL</sequence>
<feature type="transmembrane region" description="Helical" evidence="1">
    <location>
        <begin position="130"/>
        <end position="156"/>
    </location>
</feature>
<keyword evidence="1" id="KW-1133">Transmembrane helix</keyword>
<dbReference type="PANTHER" id="PTHR35102">
    <property type="entry name" value="E3 UBIQUITIN-PROTEIN LIGASE"/>
    <property type="match status" value="1"/>
</dbReference>
<evidence type="ECO:0000259" key="2">
    <source>
        <dbReference type="Pfam" id="PF09835"/>
    </source>
</evidence>
<evidence type="ECO:0000256" key="1">
    <source>
        <dbReference type="SAM" id="Phobius"/>
    </source>
</evidence>
<reference evidence="3 4" key="1">
    <citation type="journal article" date="2016" name="DNA Res.">
        <title>The draft genome of MD-2 pineapple using hybrid error correction of long reads.</title>
        <authorList>
            <person name="Redwan R.M."/>
            <person name="Saidin A."/>
            <person name="Kumar S.V."/>
        </authorList>
    </citation>
    <scope>NUCLEOTIDE SEQUENCE [LARGE SCALE GENOMIC DNA]</scope>
    <source>
        <strain evidence="4">cv. MD2</strain>
        <tissue evidence="3">Leaf</tissue>
    </source>
</reference>
<dbReference type="Pfam" id="PF09835">
    <property type="entry name" value="DUF2062"/>
    <property type="match status" value="1"/>
</dbReference>
<keyword evidence="1" id="KW-0812">Transmembrane</keyword>
<dbReference type="InterPro" id="IPR018639">
    <property type="entry name" value="DUF2062"/>
</dbReference>
<organism evidence="3 4">
    <name type="scientific">Ananas comosus</name>
    <name type="common">Pineapple</name>
    <name type="synonym">Ananas ananas</name>
    <dbReference type="NCBI Taxonomy" id="4615"/>
    <lineage>
        <taxon>Eukaryota</taxon>
        <taxon>Viridiplantae</taxon>
        <taxon>Streptophyta</taxon>
        <taxon>Embryophyta</taxon>
        <taxon>Tracheophyta</taxon>
        <taxon>Spermatophyta</taxon>
        <taxon>Magnoliopsida</taxon>
        <taxon>Liliopsida</taxon>
        <taxon>Poales</taxon>
        <taxon>Bromeliaceae</taxon>
        <taxon>Bromelioideae</taxon>
        <taxon>Ananas</taxon>
    </lineage>
</organism>